<name>A0A6J5LWU8_9CAUD</name>
<accession>A0A6J5LWU8</accession>
<sequence>MQNIRFTNNKNHIPTTVKGHKLGDWVQVDLSHKNLISKGYKPKRNYNEIHDLKLVKIHSQNEVECYFGSNHRILLPFDLIPNKK</sequence>
<gene>
    <name evidence="1" type="ORF">UFOVP331_121</name>
</gene>
<dbReference type="EMBL" id="LR796345">
    <property type="protein sequence ID" value="CAB4138561.1"/>
    <property type="molecule type" value="Genomic_DNA"/>
</dbReference>
<organism evidence="1">
    <name type="scientific">uncultured Caudovirales phage</name>
    <dbReference type="NCBI Taxonomy" id="2100421"/>
    <lineage>
        <taxon>Viruses</taxon>
        <taxon>Duplodnaviria</taxon>
        <taxon>Heunggongvirae</taxon>
        <taxon>Uroviricota</taxon>
        <taxon>Caudoviricetes</taxon>
        <taxon>Peduoviridae</taxon>
        <taxon>Maltschvirus</taxon>
        <taxon>Maltschvirus maltsch</taxon>
    </lineage>
</organism>
<protein>
    <submittedName>
        <fullName evidence="1">Uncharacterized protein</fullName>
    </submittedName>
</protein>
<evidence type="ECO:0000313" key="1">
    <source>
        <dbReference type="EMBL" id="CAB4138561.1"/>
    </source>
</evidence>
<proteinExistence type="predicted"/>
<reference evidence="1" key="1">
    <citation type="submission" date="2020-04" db="EMBL/GenBank/DDBJ databases">
        <authorList>
            <person name="Chiriac C."/>
            <person name="Salcher M."/>
            <person name="Ghai R."/>
            <person name="Kavagutti S V."/>
        </authorList>
    </citation>
    <scope>NUCLEOTIDE SEQUENCE</scope>
</reference>